<protein>
    <submittedName>
        <fullName evidence="1">Uncharacterized protein</fullName>
    </submittedName>
</protein>
<dbReference type="Proteomes" id="UP001239994">
    <property type="component" value="Unassembled WGS sequence"/>
</dbReference>
<evidence type="ECO:0000313" key="2">
    <source>
        <dbReference type="Proteomes" id="UP001239994"/>
    </source>
</evidence>
<gene>
    <name evidence="1" type="ORF">P4O66_001166</name>
</gene>
<comment type="caution">
    <text evidence="1">The sequence shown here is derived from an EMBL/GenBank/DDBJ whole genome shotgun (WGS) entry which is preliminary data.</text>
</comment>
<dbReference type="EMBL" id="JAROKS010000015">
    <property type="protein sequence ID" value="KAK1795673.1"/>
    <property type="molecule type" value="Genomic_DNA"/>
</dbReference>
<reference evidence="1" key="1">
    <citation type="submission" date="2023-03" db="EMBL/GenBank/DDBJ databases">
        <title>Electrophorus voltai genome.</title>
        <authorList>
            <person name="Bian C."/>
        </authorList>
    </citation>
    <scope>NUCLEOTIDE SEQUENCE</scope>
    <source>
        <strain evidence="1">CB-2022</strain>
        <tissue evidence="1">Muscle</tissue>
    </source>
</reference>
<organism evidence="1 2">
    <name type="scientific">Electrophorus voltai</name>
    <dbReference type="NCBI Taxonomy" id="2609070"/>
    <lineage>
        <taxon>Eukaryota</taxon>
        <taxon>Metazoa</taxon>
        <taxon>Chordata</taxon>
        <taxon>Craniata</taxon>
        <taxon>Vertebrata</taxon>
        <taxon>Euteleostomi</taxon>
        <taxon>Actinopterygii</taxon>
        <taxon>Neopterygii</taxon>
        <taxon>Teleostei</taxon>
        <taxon>Ostariophysi</taxon>
        <taxon>Gymnotiformes</taxon>
        <taxon>Gymnotoidei</taxon>
        <taxon>Gymnotidae</taxon>
        <taxon>Electrophorus</taxon>
    </lineage>
</organism>
<sequence length="212" mass="23088">MALSPSGSGEFHLMALRGSIKIGLWSNGRKSCGLMSPDLPCPRVMGTSGCKHDRGLPIYQGVPLMQEGPSSEPSQLKGFSQHCGVPSPCLIDRGPQRRPLENLNMAWYIKVNGGVAPECGNAWRSDSRIACVIVTHDPFAIKTVSSAISGSDDWQNPYTYSLKPEQTPKKLTDITTKSITTCWDGCPEYNNHHKAEVHIDCLMSVDPALAHL</sequence>
<proteinExistence type="predicted"/>
<name>A0AAD8Z9Q3_9TELE</name>
<dbReference type="AlphaFoldDB" id="A0AAD8Z9Q3"/>
<accession>A0AAD8Z9Q3</accession>
<evidence type="ECO:0000313" key="1">
    <source>
        <dbReference type="EMBL" id="KAK1795673.1"/>
    </source>
</evidence>
<keyword evidence="2" id="KW-1185">Reference proteome</keyword>